<gene>
    <name evidence="7" type="ORF">DFQ27_009796</name>
</gene>
<dbReference type="InterPro" id="IPR050134">
    <property type="entry name" value="NAD-dep_sirtuin_deacylases"/>
</dbReference>
<dbReference type="CDD" id="cd01407">
    <property type="entry name" value="SIR2-fam"/>
    <property type="match status" value="1"/>
</dbReference>
<feature type="compositionally biased region" description="Basic residues" evidence="5">
    <location>
        <begin position="391"/>
        <end position="401"/>
    </location>
</feature>
<feature type="binding site" evidence="4">
    <location>
        <position position="192"/>
    </location>
    <ligand>
        <name>Zn(2+)</name>
        <dbReference type="ChEBI" id="CHEBI:29105"/>
    </ligand>
</feature>
<comment type="caution">
    <text evidence="7">The sequence shown here is derived from an EMBL/GenBank/DDBJ whole genome shotgun (WGS) entry which is preliminary data.</text>
</comment>
<feature type="compositionally biased region" description="Low complexity" evidence="5">
    <location>
        <begin position="402"/>
        <end position="420"/>
    </location>
</feature>
<organism evidence="7 8">
    <name type="scientific">Actinomortierella ambigua</name>
    <dbReference type="NCBI Taxonomy" id="1343610"/>
    <lineage>
        <taxon>Eukaryota</taxon>
        <taxon>Fungi</taxon>
        <taxon>Fungi incertae sedis</taxon>
        <taxon>Mucoromycota</taxon>
        <taxon>Mortierellomycotina</taxon>
        <taxon>Mortierellomycetes</taxon>
        <taxon>Mortierellales</taxon>
        <taxon>Mortierellaceae</taxon>
        <taxon>Actinomortierella</taxon>
    </lineage>
</organism>
<dbReference type="InterPro" id="IPR026591">
    <property type="entry name" value="Sirtuin_cat_small_dom_sf"/>
</dbReference>
<dbReference type="SUPFAM" id="SSF52467">
    <property type="entry name" value="DHS-like NAD/FAD-binding domain"/>
    <property type="match status" value="1"/>
</dbReference>
<comment type="similarity">
    <text evidence="1">Belongs to the sirtuin family. Class I subfamily.</text>
</comment>
<feature type="compositionally biased region" description="Low complexity" evidence="5">
    <location>
        <begin position="500"/>
        <end position="509"/>
    </location>
</feature>
<protein>
    <recommendedName>
        <fullName evidence="6">Deacetylase sirtuin-type domain-containing protein</fullName>
    </recommendedName>
</protein>
<accession>A0A9P6UAL7</accession>
<keyword evidence="4" id="KW-0479">Metal-binding</keyword>
<dbReference type="Gene3D" id="3.30.1600.10">
    <property type="entry name" value="SIR2/SIRT2 'Small Domain"/>
    <property type="match status" value="1"/>
</dbReference>
<feature type="binding site" evidence="4">
    <location>
        <position position="167"/>
    </location>
    <ligand>
        <name>Zn(2+)</name>
        <dbReference type="ChEBI" id="CHEBI:29105"/>
    </ligand>
</feature>
<feature type="binding site" evidence="4">
    <location>
        <position position="170"/>
    </location>
    <ligand>
        <name>Zn(2+)</name>
        <dbReference type="ChEBI" id="CHEBI:29105"/>
    </ligand>
</feature>
<dbReference type="GO" id="GO:0005634">
    <property type="term" value="C:nucleus"/>
    <property type="evidence" value="ECO:0007669"/>
    <property type="project" value="TreeGrafter"/>
</dbReference>
<dbReference type="InterPro" id="IPR026590">
    <property type="entry name" value="Ssirtuin_cat_dom"/>
</dbReference>
<evidence type="ECO:0000313" key="8">
    <source>
        <dbReference type="Proteomes" id="UP000807716"/>
    </source>
</evidence>
<dbReference type="Proteomes" id="UP000807716">
    <property type="component" value="Unassembled WGS sequence"/>
</dbReference>
<feature type="domain" description="Deacetylase sirtuin-type" evidence="6">
    <location>
        <begin position="13"/>
        <end position="327"/>
    </location>
</feature>
<feature type="region of interest" description="Disordered" evidence="5">
    <location>
        <begin position="337"/>
        <end position="371"/>
    </location>
</feature>
<dbReference type="AlphaFoldDB" id="A0A9P6UAL7"/>
<feature type="compositionally biased region" description="Polar residues" evidence="5">
    <location>
        <begin position="535"/>
        <end position="546"/>
    </location>
</feature>
<evidence type="ECO:0000256" key="1">
    <source>
        <dbReference type="ARBA" id="ARBA00006924"/>
    </source>
</evidence>
<keyword evidence="8" id="KW-1185">Reference proteome</keyword>
<evidence type="ECO:0000256" key="3">
    <source>
        <dbReference type="ARBA" id="ARBA00023027"/>
    </source>
</evidence>
<feature type="region of interest" description="Disordered" evidence="5">
    <location>
        <begin position="603"/>
        <end position="622"/>
    </location>
</feature>
<feature type="region of interest" description="Disordered" evidence="5">
    <location>
        <begin position="490"/>
        <end position="523"/>
    </location>
</feature>
<dbReference type="PANTHER" id="PTHR11085">
    <property type="entry name" value="NAD-DEPENDENT PROTEIN DEACYLASE SIRTUIN-5, MITOCHONDRIAL-RELATED"/>
    <property type="match status" value="1"/>
</dbReference>
<dbReference type="EMBL" id="JAAAJB010000094">
    <property type="protein sequence ID" value="KAG0266420.1"/>
    <property type="molecule type" value="Genomic_DNA"/>
</dbReference>
<feature type="region of interest" description="Disordered" evidence="5">
    <location>
        <begin position="535"/>
        <end position="579"/>
    </location>
</feature>
<dbReference type="Pfam" id="PF02146">
    <property type="entry name" value="SIR2"/>
    <property type="match status" value="1"/>
</dbReference>
<evidence type="ECO:0000256" key="4">
    <source>
        <dbReference type="PROSITE-ProRule" id="PRU00236"/>
    </source>
</evidence>
<dbReference type="OrthoDB" id="2919105at2759"/>
<keyword evidence="3" id="KW-0520">NAD</keyword>
<dbReference type="GO" id="GO:0017136">
    <property type="term" value="F:histone deacetylase activity, NAD-dependent"/>
    <property type="evidence" value="ECO:0007669"/>
    <property type="project" value="TreeGrafter"/>
</dbReference>
<reference evidence="7" key="1">
    <citation type="journal article" date="2020" name="Fungal Divers.">
        <title>Resolving the Mortierellaceae phylogeny through synthesis of multi-gene phylogenetics and phylogenomics.</title>
        <authorList>
            <person name="Vandepol N."/>
            <person name="Liber J."/>
            <person name="Desiro A."/>
            <person name="Na H."/>
            <person name="Kennedy M."/>
            <person name="Barry K."/>
            <person name="Grigoriev I.V."/>
            <person name="Miller A.N."/>
            <person name="O'Donnell K."/>
            <person name="Stajich J.E."/>
            <person name="Bonito G."/>
        </authorList>
    </citation>
    <scope>NUCLEOTIDE SEQUENCE</scope>
    <source>
        <strain evidence="7">BC1065</strain>
    </source>
</reference>
<evidence type="ECO:0000256" key="2">
    <source>
        <dbReference type="ARBA" id="ARBA00022679"/>
    </source>
</evidence>
<name>A0A9P6UAL7_9FUNG</name>
<feature type="compositionally biased region" description="Basic and acidic residues" evidence="5">
    <location>
        <begin position="421"/>
        <end position="435"/>
    </location>
</feature>
<proteinExistence type="inferred from homology"/>
<dbReference type="GO" id="GO:0070403">
    <property type="term" value="F:NAD+ binding"/>
    <property type="evidence" value="ECO:0007669"/>
    <property type="project" value="InterPro"/>
</dbReference>
<evidence type="ECO:0000256" key="5">
    <source>
        <dbReference type="SAM" id="MobiDB-lite"/>
    </source>
</evidence>
<sequence length="638" mass="70219">MLTVELNREDMLSPVMDKHLQTVTDKMLKAKKTIVITGAGISCSSGIPDFRSADGLYNLVKAKYPKTVLKGKDLFDANLFRDCASTAVFYTFISELYRQTLEAKPSATHRFIKFLADKGKLLRCYTQNIDCLEERLDMNTDLVCEQGKIQKDVKVVQLHGSLKKLKCTICCNPYPFNKEYEDVFKEGEAPDCPKCLENDMIRNAMGKRRTATGTLRPDIVLYNENHPFGDAIGTIQVSDLAKSPDVLLVMGTSLKVHGLRLLVRKAAKAVHANKRGGCVILVNKTPVVGKEWQGVFDYFIEGECDAWCHHVEEAMRQVKVQTKLPFKALTKEEVEAQRAAEAKAKNGGSSSSSSSTTAKKMVKKKKKVVMEDGAGSDVDIESTLELQDTLKHHHHHHHRHQQQQQQQASQASQASQPTHQQAREVEQGNVSDKENQQPARKRSVAGKKRPFASIKSGSNTPVSSPTLSASSSVVVVPSTPVFAPVLPSCMTMPGLQDQEQQQQQQQHQPPQHHQHQQPSPSSDAIYGTLAKLQLRSKNGSRSSSPVPQEEAAAVRTTTRSQSRKRMTAARTTTTTTTRSRSAAAVAAVAAAVAAGLSMAPPKKRMMTARGESAGVQERLSYTQISKPHVRRLAVGKAK</sequence>
<evidence type="ECO:0000259" key="6">
    <source>
        <dbReference type="PROSITE" id="PS50305"/>
    </source>
</evidence>
<feature type="binding site" evidence="4">
    <location>
        <position position="195"/>
    </location>
    <ligand>
        <name>Zn(2+)</name>
        <dbReference type="ChEBI" id="CHEBI:29105"/>
    </ligand>
</feature>
<feature type="compositionally biased region" description="Low complexity" evidence="5">
    <location>
        <begin position="460"/>
        <end position="469"/>
    </location>
</feature>
<dbReference type="GO" id="GO:0046872">
    <property type="term" value="F:metal ion binding"/>
    <property type="evidence" value="ECO:0007669"/>
    <property type="project" value="UniProtKB-KW"/>
</dbReference>
<feature type="compositionally biased region" description="Low complexity" evidence="5">
    <location>
        <begin position="568"/>
        <end position="579"/>
    </location>
</feature>
<feature type="active site" description="Proton acceptor" evidence="4">
    <location>
        <position position="159"/>
    </location>
</feature>
<dbReference type="PANTHER" id="PTHR11085:SF8">
    <property type="entry name" value="NAD-DEPENDENT HISTONE DEACETYLASE HST3"/>
    <property type="match status" value="1"/>
</dbReference>
<feature type="compositionally biased region" description="Basic residues" evidence="5">
    <location>
        <begin position="439"/>
        <end position="450"/>
    </location>
</feature>
<dbReference type="InterPro" id="IPR003000">
    <property type="entry name" value="Sirtuin"/>
</dbReference>
<dbReference type="PROSITE" id="PS50305">
    <property type="entry name" value="SIRTUIN"/>
    <property type="match status" value="1"/>
</dbReference>
<keyword evidence="4" id="KW-0862">Zinc</keyword>
<feature type="compositionally biased region" description="Low complexity" evidence="5">
    <location>
        <begin position="345"/>
        <end position="359"/>
    </location>
</feature>
<dbReference type="Gene3D" id="3.40.50.1220">
    <property type="entry name" value="TPP-binding domain"/>
    <property type="match status" value="1"/>
</dbReference>
<evidence type="ECO:0000313" key="7">
    <source>
        <dbReference type="EMBL" id="KAG0266420.1"/>
    </source>
</evidence>
<keyword evidence="2" id="KW-0808">Transferase</keyword>
<dbReference type="InterPro" id="IPR029035">
    <property type="entry name" value="DHS-like_NAD/FAD-binding_dom"/>
</dbReference>
<feature type="region of interest" description="Disordered" evidence="5">
    <location>
        <begin position="390"/>
        <end position="469"/>
    </location>
</feature>